<sequence length="195" mass="21385">MVIETERLLLRPWEDADAAELYLLVRDPVIGDNAGWPAHTSEAMSLQVIRDVLRGDEQYAITLRAPHGPGRDGGAADAATSCPLVGAIGLKSKGVSAFVTSPTEYEVGYWIGREHWGKGYAPEAMRALIEHARDELGCTVIWADYYLGNDRSRRVMEKCGLGFARVERDVDVPLLGEKRDAVVMRRDLTSSAGSV</sequence>
<dbReference type="HOGENOM" id="CLU_013985_3_6_11"/>
<dbReference type="RefSeq" id="WP_013708128.1">
    <property type="nucleotide sequence ID" value="NC_015389.1"/>
</dbReference>
<evidence type="ECO:0000313" key="3">
    <source>
        <dbReference type="Proteomes" id="UP000006851"/>
    </source>
</evidence>
<feature type="domain" description="N-acetyltransferase" evidence="1">
    <location>
        <begin position="8"/>
        <end position="189"/>
    </location>
</feature>
<keyword evidence="3" id="KW-1185">Reference proteome</keyword>
<dbReference type="InterPro" id="IPR000182">
    <property type="entry name" value="GNAT_dom"/>
</dbReference>
<evidence type="ECO:0000313" key="2">
    <source>
        <dbReference type="EMBL" id="AEB06385.1"/>
    </source>
</evidence>
<dbReference type="KEGG" id="cgo:Corgl_0259"/>
<protein>
    <submittedName>
        <fullName evidence="2">GCN5-related N-acetyltransferase</fullName>
    </submittedName>
</protein>
<dbReference type="PROSITE" id="PS51186">
    <property type="entry name" value="GNAT"/>
    <property type="match status" value="1"/>
</dbReference>
<dbReference type="GO" id="GO:0016747">
    <property type="term" value="F:acyltransferase activity, transferring groups other than amino-acyl groups"/>
    <property type="evidence" value="ECO:0007669"/>
    <property type="project" value="InterPro"/>
</dbReference>
<dbReference type="PANTHER" id="PTHR43792">
    <property type="entry name" value="GNAT FAMILY, PUTATIVE (AFU_ORTHOLOGUE AFUA_3G00765)-RELATED-RELATED"/>
    <property type="match status" value="1"/>
</dbReference>
<dbReference type="Pfam" id="PF13302">
    <property type="entry name" value="Acetyltransf_3"/>
    <property type="match status" value="1"/>
</dbReference>
<dbReference type="InterPro" id="IPR016181">
    <property type="entry name" value="Acyl_CoA_acyltransferase"/>
</dbReference>
<dbReference type="EMBL" id="CP002628">
    <property type="protein sequence ID" value="AEB06385.1"/>
    <property type="molecule type" value="Genomic_DNA"/>
</dbReference>
<evidence type="ECO:0000259" key="1">
    <source>
        <dbReference type="PROSITE" id="PS51186"/>
    </source>
</evidence>
<dbReference type="eggNOG" id="COG1670">
    <property type="taxonomic scope" value="Bacteria"/>
</dbReference>
<reference evidence="3" key="1">
    <citation type="journal article" date="2013" name="Stand. Genomic Sci.">
        <title>Complete genome sequence of Coriobacterium glomerans type strain (PW2(T)) from the midgut of Pyrrhocoris apterus L. (red soldier bug).</title>
        <authorList>
            <person name="Stackebrandt E."/>
            <person name="Zeytun A."/>
            <person name="Lapidus A."/>
            <person name="Nolan M."/>
            <person name="Lucas S."/>
            <person name="Hammon N."/>
            <person name="Deshpande S."/>
            <person name="Cheng J.F."/>
            <person name="Tapia R."/>
            <person name="Goodwin L.A."/>
            <person name="Pitluck S."/>
            <person name="Liolios K."/>
            <person name="Pagani I."/>
            <person name="Ivanova N."/>
            <person name="Mavromatis K."/>
            <person name="Mikhailova N."/>
            <person name="Huntemann M."/>
            <person name="Pati A."/>
            <person name="Chen A."/>
            <person name="Palaniappan K."/>
            <person name="Chang Y.J."/>
            <person name="Land M."/>
            <person name="Hauser L."/>
            <person name="Rohde M."/>
            <person name="Pukall R."/>
            <person name="Goker M."/>
            <person name="Detter J.C."/>
            <person name="Woyke T."/>
            <person name="Bristow J."/>
            <person name="Eisen J.A."/>
            <person name="Markowitz V."/>
            <person name="Hugenholtz P."/>
            <person name="Kyrpides N.C."/>
            <person name="Klenk H.P."/>
        </authorList>
    </citation>
    <scope>NUCLEOTIDE SEQUENCE</scope>
    <source>
        <strain evidence="3">ATCC 49209 / DSM 20642 / JCM 10262 / PW2</strain>
    </source>
</reference>
<accession>F2N746</accession>
<dbReference type="AlphaFoldDB" id="F2N746"/>
<organism evidence="2 3">
    <name type="scientific">Coriobacterium glomerans (strain ATCC 49209 / DSM 20642 / JCM 10262 / PW2)</name>
    <dbReference type="NCBI Taxonomy" id="700015"/>
    <lineage>
        <taxon>Bacteria</taxon>
        <taxon>Bacillati</taxon>
        <taxon>Actinomycetota</taxon>
        <taxon>Coriobacteriia</taxon>
        <taxon>Coriobacteriales</taxon>
        <taxon>Coriobacteriaceae</taxon>
        <taxon>Coriobacterium</taxon>
    </lineage>
</organism>
<dbReference type="STRING" id="700015.Corgl_0259"/>
<dbReference type="Gene3D" id="3.40.630.30">
    <property type="match status" value="1"/>
</dbReference>
<proteinExistence type="predicted"/>
<gene>
    <name evidence="2" type="ordered locus">Corgl_0259</name>
</gene>
<dbReference type="InterPro" id="IPR051531">
    <property type="entry name" value="N-acetyltransferase"/>
</dbReference>
<dbReference type="Proteomes" id="UP000006851">
    <property type="component" value="Chromosome"/>
</dbReference>
<dbReference type="SUPFAM" id="SSF55729">
    <property type="entry name" value="Acyl-CoA N-acyltransferases (Nat)"/>
    <property type="match status" value="1"/>
</dbReference>
<name>F2N746_CORGP</name>